<protein>
    <submittedName>
        <fullName evidence="1">Uncharacterized protein</fullName>
    </submittedName>
</protein>
<dbReference type="Proteomes" id="UP001201812">
    <property type="component" value="Unassembled WGS sequence"/>
</dbReference>
<dbReference type="EMBL" id="JAKKPZ010000001">
    <property type="protein sequence ID" value="KAI1728470.1"/>
    <property type="molecule type" value="Genomic_DNA"/>
</dbReference>
<accession>A0AAD4NKE5</accession>
<reference evidence="1" key="1">
    <citation type="submission" date="2022-01" db="EMBL/GenBank/DDBJ databases">
        <title>Genome Sequence Resource for Two Populations of Ditylenchus destructor, the Migratory Endoparasitic Phytonematode.</title>
        <authorList>
            <person name="Zhang H."/>
            <person name="Lin R."/>
            <person name="Xie B."/>
        </authorList>
    </citation>
    <scope>NUCLEOTIDE SEQUENCE</scope>
    <source>
        <strain evidence="1">BazhouSP</strain>
    </source>
</reference>
<comment type="caution">
    <text evidence="1">The sequence shown here is derived from an EMBL/GenBank/DDBJ whole genome shotgun (WGS) entry which is preliminary data.</text>
</comment>
<sequence length="71" mass="8309">MHSVPLMKKAYAIRYLDSWHVAFIFGNLIEGSWEKLEFYKPSALDLIKKFLCTVSESYTRYDGKGNSKKAW</sequence>
<proteinExistence type="predicted"/>
<keyword evidence="2" id="KW-1185">Reference proteome</keyword>
<evidence type="ECO:0000313" key="1">
    <source>
        <dbReference type="EMBL" id="KAI1728470.1"/>
    </source>
</evidence>
<name>A0AAD4NKE5_9BILA</name>
<gene>
    <name evidence="1" type="ORF">DdX_00655</name>
</gene>
<evidence type="ECO:0000313" key="2">
    <source>
        <dbReference type="Proteomes" id="UP001201812"/>
    </source>
</evidence>
<organism evidence="1 2">
    <name type="scientific">Ditylenchus destructor</name>
    <dbReference type="NCBI Taxonomy" id="166010"/>
    <lineage>
        <taxon>Eukaryota</taxon>
        <taxon>Metazoa</taxon>
        <taxon>Ecdysozoa</taxon>
        <taxon>Nematoda</taxon>
        <taxon>Chromadorea</taxon>
        <taxon>Rhabditida</taxon>
        <taxon>Tylenchina</taxon>
        <taxon>Tylenchomorpha</taxon>
        <taxon>Sphaerularioidea</taxon>
        <taxon>Anguinidae</taxon>
        <taxon>Anguininae</taxon>
        <taxon>Ditylenchus</taxon>
    </lineage>
</organism>
<dbReference type="AlphaFoldDB" id="A0AAD4NKE5"/>